<dbReference type="PANTHER" id="PTHR10352">
    <property type="entry name" value="EUKARYOTIC TRANSLATION INITIATION FACTOR 3 SUBUNIT G"/>
    <property type="match status" value="1"/>
</dbReference>
<comment type="subcellular location">
    <subcellularLocation>
        <location evidence="1">Nucleus</location>
    </subcellularLocation>
</comment>
<evidence type="ECO:0000256" key="4">
    <source>
        <dbReference type="ARBA" id="ARBA00022884"/>
    </source>
</evidence>
<keyword evidence="3" id="KW-0677">Repeat</keyword>
<dbReference type="FunFam" id="3.30.70.330:FF:000277">
    <property type="entry name" value="RNA binding motif protein 19"/>
    <property type="match status" value="1"/>
</dbReference>
<feature type="compositionally biased region" description="Acidic residues" evidence="7">
    <location>
        <begin position="841"/>
        <end position="857"/>
    </location>
</feature>
<dbReference type="AlphaFoldDB" id="A0A182Q047"/>
<feature type="domain" description="RRM" evidence="8">
    <location>
        <begin position="495"/>
        <end position="567"/>
    </location>
</feature>
<evidence type="ECO:0000256" key="5">
    <source>
        <dbReference type="ARBA" id="ARBA00023242"/>
    </source>
</evidence>
<comment type="similarity">
    <text evidence="2">Belongs to the RRM MRD1 family.</text>
</comment>
<dbReference type="PROSITE" id="PS50102">
    <property type="entry name" value="RRM"/>
    <property type="match status" value="6"/>
</dbReference>
<dbReference type="EnsemblMetazoa" id="AFAF000424-RA">
    <property type="protein sequence ID" value="AFAF000424-PA"/>
    <property type="gene ID" value="AFAF000424"/>
</dbReference>
<evidence type="ECO:0000259" key="8">
    <source>
        <dbReference type="PROSITE" id="PS50102"/>
    </source>
</evidence>
<protein>
    <recommendedName>
        <fullName evidence="8">RRM domain-containing protein</fullName>
    </recommendedName>
</protein>
<dbReference type="FunFam" id="3.30.70.330:FF:000738">
    <property type="entry name" value="RNA-binding motif protein 19"/>
    <property type="match status" value="1"/>
</dbReference>
<dbReference type="InterPro" id="IPR012677">
    <property type="entry name" value="Nucleotide-bd_a/b_plait_sf"/>
</dbReference>
<dbReference type="STRING" id="69004.A0A182Q047"/>
<dbReference type="GO" id="GO:0005634">
    <property type="term" value="C:nucleus"/>
    <property type="evidence" value="ECO:0007669"/>
    <property type="project" value="UniProtKB-SubCell"/>
</dbReference>
<keyword evidence="10" id="KW-1185">Reference proteome</keyword>
<dbReference type="Pfam" id="PF00076">
    <property type="entry name" value="RRM_1"/>
    <property type="match status" value="6"/>
</dbReference>
<dbReference type="Gene3D" id="3.30.70.330">
    <property type="match status" value="6"/>
</dbReference>
<dbReference type="FunFam" id="3.30.70.330:FF:000946">
    <property type="entry name" value="Predicted protein"/>
    <property type="match status" value="1"/>
</dbReference>
<dbReference type="CDD" id="cd00590">
    <property type="entry name" value="RRM_SF"/>
    <property type="match status" value="1"/>
</dbReference>
<feature type="region of interest" description="Disordered" evidence="7">
    <location>
        <begin position="836"/>
        <end position="857"/>
    </location>
</feature>
<dbReference type="InterPro" id="IPR000504">
    <property type="entry name" value="RRM_dom"/>
</dbReference>
<reference evidence="10" key="1">
    <citation type="submission" date="2014-01" db="EMBL/GenBank/DDBJ databases">
        <title>The Genome Sequence of Anopheles farauti FAR1 (V2).</title>
        <authorList>
            <consortium name="The Broad Institute Genomics Platform"/>
            <person name="Neafsey D.E."/>
            <person name="Besansky N."/>
            <person name="Howell P."/>
            <person name="Walton C."/>
            <person name="Young S.K."/>
            <person name="Zeng Q."/>
            <person name="Gargeya S."/>
            <person name="Fitzgerald M."/>
            <person name="Haas B."/>
            <person name="Abouelleil A."/>
            <person name="Allen A.W."/>
            <person name="Alvarado L."/>
            <person name="Arachchi H.M."/>
            <person name="Berlin A.M."/>
            <person name="Chapman S.B."/>
            <person name="Gainer-Dewar J."/>
            <person name="Goldberg J."/>
            <person name="Griggs A."/>
            <person name="Gujja S."/>
            <person name="Hansen M."/>
            <person name="Howarth C."/>
            <person name="Imamovic A."/>
            <person name="Ireland A."/>
            <person name="Larimer J."/>
            <person name="McCowan C."/>
            <person name="Murphy C."/>
            <person name="Pearson M."/>
            <person name="Poon T.W."/>
            <person name="Priest M."/>
            <person name="Roberts A."/>
            <person name="Saif S."/>
            <person name="Shea T."/>
            <person name="Sisk P."/>
            <person name="Sykes S."/>
            <person name="Wortman J."/>
            <person name="Nusbaum C."/>
            <person name="Birren B."/>
        </authorList>
    </citation>
    <scope>NUCLEOTIDE SEQUENCE [LARGE SCALE GENOMIC DNA]</scope>
    <source>
        <strain evidence="10">FAR1</strain>
    </source>
</reference>
<evidence type="ECO:0000313" key="10">
    <source>
        <dbReference type="Proteomes" id="UP000075886"/>
    </source>
</evidence>
<feature type="compositionally biased region" description="Basic and acidic residues" evidence="7">
    <location>
        <begin position="179"/>
        <end position="189"/>
    </location>
</feature>
<feature type="compositionally biased region" description="Polar residues" evidence="7">
    <location>
        <begin position="97"/>
        <end position="111"/>
    </location>
</feature>
<feature type="domain" description="RRM" evidence="8">
    <location>
        <begin position="2"/>
        <end position="79"/>
    </location>
</feature>
<feature type="compositionally biased region" description="Basic and acidic residues" evidence="7">
    <location>
        <begin position="691"/>
        <end position="707"/>
    </location>
</feature>
<feature type="region of interest" description="Disordered" evidence="7">
    <location>
        <begin position="691"/>
        <end position="717"/>
    </location>
</feature>
<dbReference type="VEuPathDB" id="VectorBase:AFAF000424"/>
<evidence type="ECO:0000256" key="3">
    <source>
        <dbReference type="ARBA" id="ARBA00022737"/>
    </source>
</evidence>
<feature type="domain" description="RRM" evidence="8">
    <location>
        <begin position="200"/>
        <end position="266"/>
    </location>
</feature>
<evidence type="ECO:0000256" key="6">
    <source>
        <dbReference type="PROSITE-ProRule" id="PRU00176"/>
    </source>
</evidence>
<dbReference type="EMBL" id="AXCN02002233">
    <property type="status" value="NOT_ANNOTATED_CDS"/>
    <property type="molecule type" value="Genomic_DNA"/>
</dbReference>
<dbReference type="SMART" id="SM00360">
    <property type="entry name" value="RRM"/>
    <property type="match status" value="6"/>
</dbReference>
<feature type="domain" description="RRM" evidence="8">
    <location>
        <begin position="718"/>
        <end position="800"/>
    </location>
</feature>
<feature type="region of interest" description="Disordered" evidence="7">
    <location>
        <begin position="97"/>
        <end position="121"/>
    </location>
</feature>
<keyword evidence="5" id="KW-0539">Nucleus</keyword>
<dbReference type="InterPro" id="IPR035979">
    <property type="entry name" value="RBD_domain_sf"/>
</dbReference>
<feature type="domain" description="RRM" evidence="8">
    <location>
        <begin position="309"/>
        <end position="387"/>
    </location>
</feature>
<keyword evidence="4 6" id="KW-0694">RNA-binding</keyword>
<feature type="region of interest" description="Disordered" evidence="7">
    <location>
        <begin position="159"/>
        <end position="189"/>
    </location>
</feature>
<evidence type="ECO:0000256" key="1">
    <source>
        <dbReference type="ARBA" id="ARBA00004123"/>
    </source>
</evidence>
<sequence>MSRIIIKNIPNEFDEAKVRNHFSTCGVITDVQLKYTPEGKFRKFGFVGFESEEQAGKAIKHFNNSYIHTSKIIVQPCVALSESKSLKVWSKHAQNVEQQADETSATPSTKQSPKKQKAQTAKDVLELYQDDTKFQEFLDAHKRPGSKVWDNQLQQPLKADDNLSAGDSGIDLSISDNRPSAKEDSADEKKASKKPLVTLYVAKVQNLPESIKRQDLLRFFKTAKPYSVRLPPKVKGFAYVGFKTESELHKALLMNKSFLGGKQLKIYDFTTRSNQHAAKAQDAQKTGKQAKWERQKASGANYEAISESGKLFFRNLAYSVQEDDIRALFEKYGPLTEVDVPIDSNTRKLKGFGTVTFMMPEHAVVAYNELNGTFLQGRMFHILPASVPTNESSLADDDATDYKKQKEQKLKQMAQSSHNWNTLFIGENAVAEAMAKKYGTTKEKILIAPDGETSAAVQLALGETELVLEMRTFLQQHGISLHAFDGPQNGKRSNTVILVKNLAPGCTTAALRKLFAPFGILGRVVLPPSAVTAVVEFLDPSEARKAFKKLAYSNYRTNPLFLEWAPVDTFTTATPPSSGTPATESDAEPAAQVINQEQNEEDNDVEPEDGTTLFIKNLSFTTNEDTIRERFRTVGTIHSVQVVRSIDMSGRGRNESRGYGFIQFKRRQAADHALKHLQSVQIDGRTVELARSDRTLRSAHDGADRKSKSTKAQKQTGSKILVRNIPFQATGKEVRDLFKPFGDIKSLRLPKKMAAGADDTHRGFCFVDYEREADAKRAFEALGNSTHLYGRRLVLEWAAPDDGVEELRKRTAVQFDGASSAKRVTSNQKAVLSTEAFIGEANDDDEGEDFNEGDIGY</sequence>
<dbReference type="Proteomes" id="UP000075886">
    <property type="component" value="Unassembled WGS sequence"/>
</dbReference>
<dbReference type="SUPFAM" id="SSF54928">
    <property type="entry name" value="RNA-binding domain, RBD"/>
    <property type="match status" value="6"/>
</dbReference>
<organism evidence="9 10">
    <name type="scientific">Anopheles farauti</name>
    <dbReference type="NCBI Taxonomy" id="69004"/>
    <lineage>
        <taxon>Eukaryota</taxon>
        <taxon>Metazoa</taxon>
        <taxon>Ecdysozoa</taxon>
        <taxon>Arthropoda</taxon>
        <taxon>Hexapoda</taxon>
        <taxon>Insecta</taxon>
        <taxon>Pterygota</taxon>
        <taxon>Neoptera</taxon>
        <taxon>Endopterygota</taxon>
        <taxon>Diptera</taxon>
        <taxon>Nematocera</taxon>
        <taxon>Culicoidea</taxon>
        <taxon>Culicidae</taxon>
        <taxon>Anophelinae</taxon>
        <taxon>Anopheles</taxon>
    </lineage>
</organism>
<proteinExistence type="inferred from homology"/>
<evidence type="ECO:0000256" key="2">
    <source>
        <dbReference type="ARBA" id="ARBA00008033"/>
    </source>
</evidence>
<evidence type="ECO:0000313" key="9">
    <source>
        <dbReference type="EnsemblMetazoa" id="AFAF000424-PA"/>
    </source>
</evidence>
<dbReference type="GO" id="GO:0003723">
    <property type="term" value="F:RNA binding"/>
    <property type="evidence" value="ECO:0007669"/>
    <property type="project" value="UniProtKB-UniRule"/>
</dbReference>
<accession>A0A182Q047</accession>
<feature type="domain" description="RRM" evidence="8">
    <location>
        <begin position="611"/>
        <end position="694"/>
    </location>
</feature>
<reference evidence="9" key="2">
    <citation type="submission" date="2020-05" db="UniProtKB">
        <authorList>
            <consortium name="EnsemblMetazoa"/>
        </authorList>
    </citation>
    <scope>IDENTIFICATION</scope>
    <source>
        <strain evidence="9">FAR1</strain>
    </source>
</reference>
<evidence type="ECO:0000256" key="7">
    <source>
        <dbReference type="SAM" id="MobiDB-lite"/>
    </source>
</evidence>
<name>A0A182Q047_9DIPT</name>